<accession>A0A1I3LEC7</accession>
<evidence type="ECO:0000259" key="7">
    <source>
        <dbReference type="Pfam" id="PF00155"/>
    </source>
</evidence>
<keyword evidence="5" id="KW-0663">Pyridoxal phosphate</keyword>
<evidence type="ECO:0000256" key="1">
    <source>
        <dbReference type="ARBA" id="ARBA00001933"/>
    </source>
</evidence>
<dbReference type="InterPro" id="IPR015422">
    <property type="entry name" value="PyrdxlP-dep_Trfase_small"/>
</dbReference>
<dbReference type="InterPro" id="IPR050596">
    <property type="entry name" value="AspAT/PAT-like"/>
</dbReference>
<dbReference type="SUPFAM" id="SSF53383">
    <property type="entry name" value="PLP-dependent transferases"/>
    <property type="match status" value="1"/>
</dbReference>
<sequence>MPSIANRVNEIRPSPTIAMNVRAAELTRAGRDIVPFSLGEPDFHTAENIKAAGIAAINGNFTKYTAADGFGPLKKAVANKLLRENHAQYEPGQIVIGSGAKVILLAAIMCTVNPGDEVIIPAPYWVTYPDHVQIAGGTPVFVASDAASGFKLTPEKLAAALTRRTRALIFNSPTNPSGAIYTREEIQALGAVLKDYPDVWIITDELYEHLYYDEQRTVTFVEAMPKLAGQIITINGFSKGYAMTGWRLGFAAGPQQVMKSIGDLLSTITGSPNSVAQAAAIEALEGDQSHIERNRKTFQERRDFALQRLAQIPGLKAIKPAGTFYVLVDCAGWIGRVTRGGRVLTSDVAVVEALLEEADVATVPGEVFGAGPFIRMSIALGHETIGKGMDRIADFAERLK</sequence>
<protein>
    <recommendedName>
        <fullName evidence="6">Aminotransferase</fullName>
        <ecNumber evidence="6">2.6.1.-</ecNumber>
    </recommendedName>
</protein>
<dbReference type="GO" id="GO:0008483">
    <property type="term" value="F:transaminase activity"/>
    <property type="evidence" value="ECO:0007669"/>
    <property type="project" value="UniProtKB-KW"/>
</dbReference>
<dbReference type="InterPro" id="IPR015424">
    <property type="entry name" value="PyrdxlP-dep_Trfase"/>
</dbReference>
<dbReference type="Gene3D" id="3.90.1150.10">
    <property type="entry name" value="Aspartate Aminotransferase, domain 1"/>
    <property type="match status" value="1"/>
</dbReference>
<dbReference type="PANTHER" id="PTHR46383">
    <property type="entry name" value="ASPARTATE AMINOTRANSFERASE"/>
    <property type="match status" value="1"/>
</dbReference>
<keyword evidence="9" id="KW-1185">Reference proteome</keyword>
<evidence type="ECO:0000256" key="3">
    <source>
        <dbReference type="ARBA" id="ARBA00022576"/>
    </source>
</evidence>
<name>A0A1I3LEC7_9BURK</name>
<dbReference type="CDD" id="cd00609">
    <property type="entry name" value="AAT_like"/>
    <property type="match status" value="1"/>
</dbReference>
<dbReference type="PANTHER" id="PTHR46383:SF1">
    <property type="entry name" value="ASPARTATE AMINOTRANSFERASE"/>
    <property type="match status" value="1"/>
</dbReference>
<dbReference type="RefSeq" id="WP_091012282.1">
    <property type="nucleotide sequence ID" value="NZ_CP041743.1"/>
</dbReference>
<organism evidence="8 9">
    <name type="scientific">Paraburkholderia megapolitana</name>
    <dbReference type="NCBI Taxonomy" id="420953"/>
    <lineage>
        <taxon>Bacteria</taxon>
        <taxon>Pseudomonadati</taxon>
        <taxon>Pseudomonadota</taxon>
        <taxon>Betaproteobacteria</taxon>
        <taxon>Burkholderiales</taxon>
        <taxon>Burkholderiaceae</taxon>
        <taxon>Paraburkholderia</taxon>
    </lineage>
</organism>
<evidence type="ECO:0000256" key="2">
    <source>
        <dbReference type="ARBA" id="ARBA00007441"/>
    </source>
</evidence>
<dbReference type="GO" id="GO:0006520">
    <property type="term" value="P:amino acid metabolic process"/>
    <property type="evidence" value="ECO:0007669"/>
    <property type="project" value="InterPro"/>
</dbReference>
<dbReference type="Pfam" id="PF00155">
    <property type="entry name" value="Aminotran_1_2"/>
    <property type="match status" value="1"/>
</dbReference>
<dbReference type="InterPro" id="IPR004838">
    <property type="entry name" value="NHTrfase_class1_PyrdxlP-BS"/>
</dbReference>
<dbReference type="InterPro" id="IPR004839">
    <property type="entry name" value="Aminotransferase_I/II_large"/>
</dbReference>
<comment type="similarity">
    <text evidence="2 6">Belongs to the class-I pyridoxal-phosphate-dependent aminotransferase family.</text>
</comment>
<dbReference type="EC" id="2.6.1.-" evidence="6"/>
<dbReference type="Gene3D" id="3.40.640.10">
    <property type="entry name" value="Type I PLP-dependent aspartate aminotransferase-like (Major domain)"/>
    <property type="match status" value="1"/>
</dbReference>
<dbReference type="Proteomes" id="UP000199548">
    <property type="component" value="Unassembled WGS sequence"/>
</dbReference>
<gene>
    <name evidence="8" type="ORF">SAMN05192543_104380</name>
</gene>
<feature type="domain" description="Aminotransferase class I/classII large" evidence="7">
    <location>
        <begin position="32"/>
        <end position="392"/>
    </location>
</feature>
<dbReference type="EMBL" id="FOQU01000004">
    <property type="protein sequence ID" value="SFI83128.1"/>
    <property type="molecule type" value="Genomic_DNA"/>
</dbReference>
<evidence type="ECO:0000313" key="8">
    <source>
        <dbReference type="EMBL" id="SFI83128.1"/>
    </source>
</evidence>
<dbReference type="STRING" id="420953.SAMN05192543_104380"/>
<keyword evidence="3 6" id="KW-0032">Aminotransferase</keyword>
<proteinExistence type="inferred from homology"/>
<dbReference type="FunFam" id="3.40.640.10:FF:000033">
    <property type="entry name" value="Aspartate aminotransferase"/>
    <property type="match status" value="1"/>
</dbReference>
<dbReference type="InterPro" id="IPR015421">
    <property type="entry name" value="PyrdxlP-dep_Trfase_major"/>
</dbReference>
<dbReference type="PROSITE" id="PS00105">
    <property type="entry name" value="AA_TRANSFER_CLASS_1"/>
    <property type="match status" value="1"/>
</dbReference>
<dbReference type="AlphaFoldDB" id="A0A1I3LEC7"/>
<evidence type="ECO:0000256" key="6">
    <source>
        <dbReference type="RuleBase" id="RU000481"/>
    </source>
</evidence>
<keyword evidence="4 6" id="KW-0808">Transferase</keyword>
<evidence type="ECO:0000256" key="4">
    <source>
        <dbReference type="ARBA" id="ARBA00022679"/>
    </source>
</evidence>
<evidence type="ECO:0000313" key="9">
    <source>
        <dbReference type="Proteomes" id="UP000199548"/>
    </source>
</evidence>
<evidence type="ECO:0000256" key="5">
    <source>
        <dbReference type="ARBA" id="ARBA00022898"/>
    </source>
</evidence>
<dbReference type="GO" id="GO:0030170">
    <property type="term" value="F:pyridoxal phosphate binding"/>
    <property type="evidence" value="ECO:0007669"/>
    <property type="project" value="InterPro"/>
</dbReference>
<comment type="cofactor">
    <cofactor evidence="1 6">
        <name>pyridoxal 5'-phosphate</name>
        <dbReference type="ChEBI" id="CHEBI:597326"/>
    </cofactor>
</comment>
<reference evidence="8 9" key="1">
    <citation type="submission" date="2016-10" db="EMBL/GenBank/DDBJ databases">
        <authorList>
            <person name="de Groot N.N."/>
        </authorList>
    </citation>
    <scope>NUCLEOTIDE SEQUENCE [LARGE SCALE GENOMIC DNA]</scope>
    <source>
        <strain evidence="8 9">LMG 23650</strain>
    </source>
</reference>
<dbReference type="OrthoDB" id="9803354at2"/>